<evidence type="ECO:0000259" key="1">
    <source>
        <dbReference type="PROSITE" id="PS50878"/>
    </source>
</evidence>
<dbReference type="Pfam" id="PF01541">
    <property type="entry name" value="GIY-YIG"/>
    <property type="match status" value="1"/>
</dbReference>
<gene>
    <name evidence="2" type="ORF">Fcan01_26646</name>
</gene>
<sequence>MRGWKDVINFITNHNGVDMTTRLRELQKITQKIFQLENNIIFLKRCKTEGLVPKGMRIKNNLSMTDHTEDLYENFQFKLLKQTIRNNYKYLHQKIKMYRGSMNYFKTNFINVFPDIENLIRDKKERLTSMIKERQLQKFNYLMKCQKKAIQSKIQQKIKTGKYATVINLANKSLTKDEETLLKLGMNFAIPPHNVAEQIIDTVIAVERVVNDANIPETKKENIRYETTKIINSEKRKVAEVDHKMNKWIKTTIRKLKDDKNIIITKADKGNATVIMDKLEYETKMENLLQSGPYQEITNDTNYKKNIEDTYKDYLKTLHEKEKITTAQLHYLSPNLKSTPILYGNPKIHKLDTPLRPIIDYRDTTFFNLAMLLKKPLQTLSKDHKHSLKNSYQFVEDLKTKKLKIGEVMVSFDVVSMFTKIPIQETLDFIEAKLKSTTSWKSDTKLDVDEFMSLLNICIKNTYFSWRTKLYKQLEGSPMGSPISPIFAELFMQFLKEQIVKNNKNIKFWRRFVDDIFSIIQARKAKQILKLLNEFHPSIQFTIEYEQNDSLPFLDVMVYKKENGIMGHRVYRKNTHTNQYLHYNSFHHPSQKISVIDSLVTRALKLSDDTNMEEELKFVTDVLIGNHFPKSKITSRINYLRETLTNSTNKSDDNKWIALPFTGSLCKRLSRLLRKNLDVKIGYFAGTKLSSLLFNFKDKKEKVNCGIYKIKCKQCADIYIGESGRDILTRLEEHEAHIRKNRVQASAVALHMAENPGHEIDKASFKLIEIETRYFHRKIKEALYIKKSTNTMNTNNGIKINSIWTPTILPFIKNP</sequence>
<organism evidence="2 3">
    <name type="scientific">Folsomia candida</name>
    <name type="common">Springtail</name>
    <dbReference type="NCBI Taxonomy" id="158441"/>
    <lineage>
        <taxon>Eukaryota</taxon>
        <taxon>Metazoa</taxon>
        <taxon>Ecdysozoa</taxon>
        <taxon>Arthropoda</taxon>
        <taxon>Hexapoda</taxon>
        <taxon>Collembola</taxon>
        <taxon>Entomobryomorpha</taxon>
        <taxon>Isotomoidea</taxon>
        <taxon>Isotomidae</taxon>
        <taxon>Proisotominae</taxon>
        <taxon>Folsomia</taxon>
    </lineage>
</organism>
<dbReference type="Pfam" id="PF00078">
    <property type="entry name" value="RVT_1"/>
    <property type="match status" value="1"/>
</dbReference>
<dbReference type="Proteomes" id="UP000198287">
    <property type="component" value="Unassembled WGS sequence"/>
</dbReference>
<dbReference type="PANTHER" id="PTHR21301">
    <property type="entry name" value="REVERSE TRANSCRIPTASE"/>
    <property type="match status" value="1"/>
</dbReference>
<dbReference type="InterPro" id="IPR000305">
    <property type="entry name" value="GIY-YIG_endonuc"/>
</dbReference>
<reference evidence="2 3" key="1">
    <citation type="submission" date="2015-12" db="EMBL/GenBank/DDBJ databases">
        <title>The genome of Folsomia candida.</title>
        <authorList>
            <person name="Faddeeva A."/>
            <person name="Derks M.F."/>
            <person name="Anvar Y."/>
            <person name="Smit S."/>
            <person name="Van Straalen N."/>
            <person name="Roelofs D."/>
        </authorList>
    </citation>
    <scope>NUCLEOTIDE SEQUENCE [LARGE SCALE GENOMIC DNA]</scope>
    <source>
        <strain evidence="2 3">VU population</strain>
        <tissue evidence="2">Whole body</tissue>
    </source>
</reference>
<protein>
    <recommendedName>
        <fullName evidence="1">Reverse transcriptase domain-containing protein</fullName>
    </recommendedName>
</protein>
<dbReference type="EMBL" id="LNIX01000044">
    <property type="protein sequence ID" value="OXA38612.1"/>
    <property type="molecule type" value="Genomic_DNA"/>
</dbReference>
<dbReference type="Pfam" id="PF26215">
    <property type="entry name" value="HTH_animal"/>
    <property type="match status" value="1"/>
</dbReference>
<feature type="domain" description="Reverse transcriptase" evidence="1">
    <location>
        <begin position="325"/>
        <end position="570"/>
    </location>
</feature>
<dbReference type="InterPro" id="IPR035901">
    <property type="entry name" value="GIY-YIG_endonuc_sf"/>
</dbReference>
<dbReference type="OMA" id="TINDKWI"/>
<accession>A0A226CZ80</accession>
<dbReference type="AlphaFoldDB" id="A0A226CZ80"/>
<dbReference type="Gene3D" id="3.40.1440.10">
    <property type="entry name" value="GIY-YIG endonuclease"/>
    <property type="match status" value="1"/>
</dbReference>
<dbReference type="PROSITE" id="PS50878">
    <property type="entry name" value="RT_POL"/>
    <property type="match status" value="1"/>
</dbReference>
<evidence type="ECO:0000313" key="2">
    <source>
        <dbReference type="EMBL" id="OXA38612.1"/>
    </source>
</evidence>
<evidence type="ECO:0000313" key="3">
    <source>
        <dbReference type="Proteomes" id="UP000198287"/>
    </source>
</evidence>
<dbReference type="InterPro" id="IPR000477">
    <property type="entry name" value="RT_dom"/>
</dbReference>
<dbReference type="CDD" id="cd00304">
    <property type="entry name" value="RT_like"/>
    <property type="match status" value="1"/>
</dbReference>
<dbReference type="OrthoDB" id="6782675at2759"/>
<keyword evidence="3" id="KW-1185">Reference proteome</keyword>
<dbReference type="InterPro" id="IPR058912">
    <property type="entry name" value="HTH_animal"/>
</dbReference>
<dbReference type="CDD" id="cd10442">
    <property type="entry name" value="GIY-YIG_PLEs"/>
    <property type="match status" value="1"/>
</dbReference>
<name>A0A226CZ80_FOLCA</name>
<proteinExistence type="predicted"/>
<dbReference type="PANTHER" id="PTHR21301:SF10">
    <property type="entry name" value="REVERSE TRANSCRIPTASE DOMAIN-CONTAINING PROTEIN"/>
    <property type="match status" value="1"/>
</dbReference>
<comment type="caution">
    <text evidence="2">The sequence shown here is derived from an EMBL/GenBank/DDBJ whole genome shotgun (WGS) entry which is preliminary data.</text>
</comment>